<accession>A0A5J9UWF9</accession>
<gene>
    <name evidence="2" type="ORF">EJB05_30078</name>
</gene>
<reference evidence="2 3" key="1">
    <citation type="journal article" date="2019" name="Sci. Rep.">
        <title>A high-quality genome of Eragrostis curvula grass provides insights into Poaceae evolution and supports new strategies to enhance forage quality.</title>
        <authorList>
            <person name="Carballo J."/>
            <person name="Santos B.A.C.M."/>
            <person name="Zappacosta D."/>
            <person name="Garbus I."/>
            <person name="Selva J.P."/>
            <person name="Gallo C.A."/>
            <person name="Diaz A."/>
            <person name="Albertini E."/>
            <person name="Caccamo M."/>
            <person name="Echenique V."/>
        </authorList>
    </citation>
    <scope>NUCLEOTIDE SEQUENCE [LARGE SCALE GENOMIC DNA]</scope>
    <source>
        <strain evidence="3">cv. Victoria</strain>
        <tissue evidence="2">Leaf</tissue>
    </source>
</reference>
<evidence type="ECO:0000256" key="1">
    <source>
        <dbReference type="SAM" id="MobiDB-lite"/>
    </source>
</evidence>
<protein>
    <submittedName>
        <fullName evidence="2">Uncharacterized protein</fullName>
    </submittedName>
</protein>
<dbReference type="Proteomes" id="UP000324897">
    <property type="component" value="Chromosome 2"/>
</dbReference>
<sequence>MSFVSLQPSPRLVSRRPPPSQHPPRRGRRPRLGRAVPCKQAGPELVPKLLLCSSLRSILEGSSETSPPAARNPSVPRFSCFQFR</sequence>
<feature type="region of interest" description="Disordered" evidence="1">
    <location>
        <begin position="1"/>
        <end position="33"/>
    </location>
</feature>
<organism evidence="2 3">
    <name type="scientific">Eragrostis curvula</name>
    <name type="common">weeping love grass</name>
    <dbReference type="NCBI Taxonomy" id="38414"/>
    <lineage>
        <taxon>Eukaryota</taxon>
        <taxon>Viridiplantae</taxon>
        <taxon>Streptophyta</taxon>
        <taxon>Embryophyta</taxon>
        <taxon>Tracheophyta</taxon>
        <taxon>Spermatophyta</taxon>
        <taxon>Magnoliopsida</taxon>
        <taxon>Liliopsida</taxon>
        <taxon>Poales</taxon>
        <taxon>Poaceae</taxon>
        <taxon>PACMAD clade</taxon>
        <taxon>Chloridoideae</taxon>
        <taxon>Eragrostideae</taxon>
        <taxon>Eragrostidinae</taxon>
        <taxon>Eragrostis</taxon>
    </lineage>
</organism>
<dbReference type="EMBL" id="RWGY01000013">
    <property type="protein sequence ID" value="TVU27467.1"/>
    <property type="molecule type" value="Genomic_DNA"/>
</dbReference>
<name>A0A5J9UWF9_9POAL</name>
<evidence type="ECO:0000313" key="2">
    <source>
        <dbReference type="EMBL" id="TVU27467.1"/>
    </source>
</evidence>
<feature type="compositionally biased region" description="Basic residues" evidence="1">
    <location>
        <begin position="23"/>
        <end position="32"/>
    </location>
</feature>
<dbReference type="AlphaFoldDB" id="A0A5J9UWF9"/>
<feature type="compositionally biased region" description="Low complexity" evidence="1">
    <location>
        <begin position="1"/>
        <end position="12"/>
    </location>
</feature>
<evidence type="ECO:0000313" key="3">
    <source>
        <dbReference type="Proteomes" id="UP000324897"/>
    </source>
</evidence>
<proteinExistence type="predicted"/>
<comment type="caution">
    <text evidence="2">The sequence shown here is derived from an EMBL/GenBank/DDBJ whole genome shotgun (WGS) entry which is preliminary data.</text>
</comment>
<keyword evidence="3" id="KW-1185">Reference proteome</keyword>
<dbReference type="Gramene" id="TVU27467">
    <property type="protein sequence ID" value="TVU27467"/>
    <property type="gene ID" value="EJB05_30078"/>
</dbReference>